<gene>
    <name evidence="1" type="ORF">ZOSMA_47G00020</name>
</gene>
<keyword evidence="2" id="KW-1185">Reference proteome</keyword>
<name>A0A0K9NZR6_ZOSMR</name>
<sequence length="41" mass="5019">MNYLVHVNILIPNFHDFSPSVWDPKYERGALRRVLCVVWWF</sequence>
<dbReference type="Proteomes" id="UP000036987">
    <property type="component" value="Unassembled WGS sequence"/>
</dbReference>
<evidence type="ECO:0000313" key="2">
    <source>
        <dbReference type="Proteomes" id="UP000036987"/>
    </source>
</evidence>
<accession>A0A0K9NZR6</accession>
<protein>
    <submittedName>
        <fullName evidence="1">Uncharacterized protein</fullName>
    </submittedName>
</protein>
<comment type="caution">
    <text evidence="1">The sequence shown here is derived from an EMBL/GenBank/DDBJ whole genome shotgun (WGS) entry which is preliminary data.</text>
</comment>
<proteinExistence type="predicted"/>
<evidence type="ECO:0000313" key="1">
    <source>
        <dbReference type="EMBL" id="KMZ62213.1"/>
    </source>
</evidence>
<organism evidence="1 2">
    <name type="scientific">Zostera marina</name>
    <name type="common">Eelgrass</name>
    <dbReference type="NCBI Taxonomy" id="29655"/>
    <lineage>
        <taxon>Eukaryota</taxon>
        <taxon>Viridiplantae</taxon>
        <taxon>Streptophyta</taxon>
        <taxon>Embryophyta</taxon>
        <taxon>Tracheophyta</taxon>
        <taxon>Spermatophyta</taxon>
        <taxon>Magnoliopsida</taxon>
        <taxon>Liliopsida</taxon>
        <taxon>Zosteraceae</taxon>
        <taxon>Zostera</taxon>
    </lineage>
</organism>
<reference evidence="2" key="1">
    <citation type="journal article" date="2016" name="Nature">
        <title>The genome of the seagrass Zostera marina reveals angiosperm adaptation to the sea.</title>
        <authorList>
            <person name="Olsen J.L."/>
            <person name="Rouze P."/>
            <person name="Verhelst B."/>
            <person name="Lin Y.-C."/>
            <person name="Bayer T."/>
            <person name="Collen J."/>
            <person name="Dattolo E."/>
            <person name="De Paoli E."/>
            <person name="Dittami S."/>
            <person name="Maumus F."/>
            <person name="Michel G."/>
            <person name="Kersting A."/>
            <person name="Lauritano C."/>
            <person name="Lohaus R."/>
            <person name="Toepel M."/>
            <person name="Tonon T."/>
            <person name="Vanneste K."/>
            <person name="Amirebrahimi M."/>
            <person name="Brakel J."/>
            <person name="Bostroem C."/>
            <person name="Chovatia M."/>
            <person name="Grimwood J."/>
            <person name="Jenkins J.W."/>
            <person name="Jueterbock A."/>
            <person name="Mraz A."/>
            <person name="Stam W.T."/>
            <person name="Tice H."/>
            <person name="Bornberg-Bauer E."/>
            <person name="Green P.J."/>
            <person name="Pearson G.A."/>
            <person name="Procaccini G."/>
            <person name="Duarte C.M."/>
            <person name="Schmutz J."/>
            <person name="Reusch T.B.H."/>
            <person name="Van de Peer Y."/>
        </authorList>
    </citation>
    <scope>NUCLEOTIDE SEQUENCE [LARGE SCALE GENOMIC DNA]</scope>
    <source>
        <strain evidence="2">cv. Finnish</strain>
    </source>
</reference>
<dbReference type="AlphaFoldDB" id="A0A0K9NZR6"/>
<dbReference type="EMBL" id="LFYR01001390">
    <property type="protein sequence ID" value="KMZ62213.1"/>
    <property type="molecule type" value="Genomic_DNA"/>
</dbReference>